<feature type="domain" description="IclR-ED" evidence="5">
    <location>
        <begin position="67"/>
        <end position="246"/>
    </location>
</feature>
<dbReference type="InterPro" id="IPR014757">
    <property type="entry name" value="Tscrpt_reg_IclR_C"/>
</dbReference>
<dbReference type="OrthoDB" id="60629at2"/>
<dbReference type="EMBL" id="FOWC01000005">
    <property type="protein sequence ID" value="SFP47276.1"/>
    <property type="molecule type" value="Genomic_DNA"/>
</dbReference>
<dbReference type="RefSeq" id="WP_093574387.1">
    <property type="nucleotide sequence ID" value="NZ_FOWC01000005.1"/>
</dbReference>
<dbReference type="GO" id="GO:0045892">
    <property type="term" value="P:negative regulation of DNA-templated transcription"/>
    <property type="evidence" value="ECO:0007669"/>
    <property type="project" value="TreeGrafter"/>
</dbReference>
<dbReference type="GO" id="GO:0003677">
    <property type="term" value="F:DNA binding"/>
    <property type="evidence" value="ECO:0007669"/>
    <property type="project" value="UniProtKB-KW"/>
</dbReference>
<evidence type="ECO:0000313" key="6">
    <source>
        <dbReference type="EMBL" id="SFP47276.1"/>
    </source>
</evidence>
<dbReference type="SMART" id="SM00346">
    <property type="entry name" value="HTH_ICLR"/>
    <property type="match status" value="1"/>
</dbReference>
<sequence length="254" mass="26663">MEARPTAAARLLSVLDCFSPRTPVLSLTEIAQSASLPLSTAHRLVGELAGWGALARDDHGGYHLGLKLWELGSLSLARASIREIALPYLGDLFDATGENVHLSVLDGTDVVFLARLAGHRSVGILTTTGSRLPATTTATGRVLLAHAAADTRESALTSPIPAETPHTTTDPETLRVELADIARTGYCVADRQLADDAVAVAAPIRDATSRVTAAVAVVGRRETTSVAHLVPAVVTTATGVARSLGYRRPARRRS</sequence>
<dbReference type="Proteomes" id="UP000199137">
    <property type="component" value="Unassembled WGS sequence"/>
</dbReference>
<dbReference type="SUPFAM" id="SSF46785">
    <property type="entry name" value="Winged helix' DNA-binding domain"/>
    <property type="match status" value="1"/>
</dbReference>
<dbReference type="Pfam" id="PF01614">
    <property type="entry name" value="IclR_C"/>
    <property type="match status" value="1"/>
</dbReference>
<dbReference type="PANTHER" id="PTHR30136:SF24">
    <property type="entry name" value="HTH-TYPE TRANSCRIPTIONAL REPRESSOR ALLR"/>
    <property type="match status" value="1"/>
</dbReference>
<evidence type="ECO:0000259" key="5">
    <source>
        <dbReference type="PROSITE" id="PS51078"/>
    </source>
</evidence>
<keyword evidence="2" id="KW-0238">DNA-binding</keyword>
<dbReference type="Gene3D" id="3.30.450.40">
    <property type="match status" value="1"/>
</dbReference>
<accession>A0A1I5QN47</accession>
<dbReference type="STRING" id="112413.SAMN05421854_105374"/>
<evidence type="ECO:0000313" key="7">
    <source>
        <dbReference type="Proteomes" id="UP000199137"/>
    </source>
</evidence>
<dbReference type="InterPro" id="IPR036390">
    <property type="entry name" value="WH_DNA-bd_sf"/>
</dbReference>
<keyword evidence="3" id="KW-0804">Transcription</keyword>
<evidence type="ECO:0000256" key="2">
    <source>
        <dbReference type="ARBA" id="ARBA00023125"/>
    </source>
</evidence>
<dbReference type="Pfam" id="PF09339">
    <property type="entry name" value="HTH_IclR"/>
    <property type="match status" value="1"/>
</dbReference>
<dbReference type="PROSITE" id="PS51078">
    <property type="entry name" value="ICLR_ED"/>
    <property type="match status" value="1"/>
</dbReference>
<feature type="domain" description="HTH iclR-type" evidence="4">
    <location>
        <begin position="5"/>
        <end position="66"/>
    </location>
</feature>
<reference evidence="6 7" key="1">
    <citation type="submission" date="2016-10" db="EMBL/GenBank/DDBJ databases">
        <authorList>
            <person name="de Groot N.N."/>
        </authorList>
    </citation>
    <scope>NUCLEOTIDE SEQUENCE [LARGE SCALE GENOMIC DNA]</scope>
    <source>
        <strain evidence="6 7">DSM 44637</strain>
    </source>
</reference>
<dbReference type="PROSITE" id="PS51077">
    <property type="entry name" value="HTH_ICLR"/>
    <property type="match status" value="1"/>
</dbReference>
<evidence type="ECO:0000256" key="3">
    <source>
        <dbReference type="ARBA" id="ARBA00023163"/>
    </source>
</evidence>
<dbReference type="InterPro" id="IPR005471">
    <property type="entry name" value="Tscrpt_reg_IclR_N"/>
</dbReference>
<evidence type="ECO:0000259" key="4">
    <source>
        <dbReference type="PROSITE" id="PS51077"/>
    </source>
</evidence>
<name>A0A1I5QN47_9PSEU</name>
<dbReference type="AlphaFoldDB" id="A0A1I5QN47"/>
<dbReference type="InterPro" id="IPR036388">
    <property type="entry name" value="WH-like_DNA-bd_sf"/>
</dbReference>
<evidence type="ECO:0000256" key="1">
    <source>
        <dbReference type="ARBA" id="ARBA00023015"/>
    </source>
</evidence>
<protein>
    <submittedName>
        <fullName evidence="6">Transcriptional regulator, IclR family</fullName>
    </submittedName>
</protein>
<dbReference type="InterPro" id="IPR029016">
    <property type="entry name" value="GAF-like_dom_sf"/>
</dbReference>
<proteinExistence type="predicted"/>
<dbReference type="PANTHER" id="PTHR30136">
    <property type="entry name" value="HELIX-TURN-HELIX TRANSCRIPTIONAL REGULATOR, ICLR FAMILY"/>
    <property type="match status" value="1"/>
</dbReference>
<dbReference type="SUPFAM" id="SSF55781">
    <property type="entry name" value="GAF domain-like"/>
    <property type="match status" value="1"/>
</dbReference>
<dbReference type="GO" id="GO:0003700">
    <property type="term" value="F:DNA-binding transcription factor activity"/>
    <property type="evidence" value="ECO:0007669"/>
    <property type="project" value="TreeGrafter"/>
</dbReference>
<gene>
    <name evidence="6" type="ORF">SAMN05421854_105374</name>
</gene>
<organism evidence="6 7">
    <name type="scientific">Amycolatopsis rubida</name>
    <dbReference type="NCBI Taxonomy" id="112413"/>
    <lineage>
        <taxon>Bacteria</taxon>
        <taxon>Bacillati</taxon>
        <taxon>Actinomycetota</taxon>
        <taxon>Actinomycetes</taxon>
        <taxon>Pseudonocardiales</taxon>
        <taxon>Pseudonocardiaceae</taxon>
        <taxon>Amycolatopsis</taxon>
    </lineage>
</organism>
<dbReference type="Gene3D" id="1.10.10.10">
    <property type="entry name" value="Winged helix-like DNA-binding domain superfamily/Winged helix DNA-binding domain"/>
    <property type="match status" value="1"/>
</dbReference>
<dbReference type="InterPro" id="IPR050707">
    <property type="entry name" value="HTH_MetabolicPath_Reg"/>
</dbReference>
<keyword evidence="1" id="KW-0805">Transcription regulation</keyword>